<feature type="region of interest" description="Disordered" evidence="1">
    <location>
        <begin position="64"/>
        <end position="86"/>
    </location>
</feature>
<accession>A0AAU9XM34</accession>
<keyword evidence="3" id="KW-1185">Reference proteome</keyword>
<name>A0AAU9XM34_9CNID</name>
<dbReference type="PROSITE" id="PS50096">
    <property type="entry name" value="IQ"/>
    <property type="match status" value="1"/>
</dbReference>
<dbReference type="EMBL" id="CALNXJ010000048">
    <property type="protein sequence ID" value="CAH3150673.1"/>
    <property type="molecule type" value="Genomic_DNA"/>
</dbReference>
<feature type="region of interest" description="Disordered" evidence="1">
    <location>
        <begin position="144"/>
        <end position="179"/>
    </location>
</feature>
<dbReference type="Proteomes" id="UP001159428">
    <property type="component" value="Unassembled WGS sequence"/>
</dbReference>
<protein>
    <submittedName>
        <fullName evidence="2">Uncharacterized protein</fullName>
    </submittedName>
</protein>
<evidence type="ECO:0000313" key="2">
    <source>
        <dbReference type="EMBL" id="CAH3150673.1"/>
    </source>
</evidence>
<organism evidence="2 3">
    <name type="scientific">Pocillopora meandrina</name>
    <dbReference type="NCBI Taxonomy" id="46732"/>
    <lineage>
        <taxon>Eukaryota</taxon>
        <taxon>Metazoa</taxon>
        <taxon>Cnidaria</taxon>
        <taxon>Anthozoa</taxon>
        <taxon>Hexacorallia</taxon>
        <taxon>Scleractinia</taxon>
        <taxon>Astrocoeniina</taxon>
        <taxon>Pocilloporidae</taxon>
        <taxon>Pocillopora</taxon>
    </lineage>
</organism>
<feature type="compositionally biased region" description="Basic and acidic residues" evidence="1">
    <location>
        <begin position="144"/>
        <end position="161"/>
    </location>
</feature>
<evidence type="ECO:0000256" key="1">
    <source>
        <dbReference type="SAM" id="MobiDB-lite"/>
    </source>
</evidence>
<reference evidence="2 3" key="1">
    <citation type="submission" date="2022-05" db="EMBL/GenBank/DDBJ databases">
        <authorList>
            <consortium name="Genoscope - CEA"/>
            <person name="William W."/>
        </authorList>
    </citation>
    <scope>NUCLEOTIDE SEQUENCE [LARGE SCALE GENOMIC DNA]</scope>
</reference>
<sequence>MAADLSVNKVVLLQAGVRGFLVRKKLLEVRKEFEEILSELENDTNFVWWKTQVPGLPLMSTDPKGLDKAIEESNSGLDGESDDESKRTYLITEGSGSSDVDDNCEGDPLIKNPVPQDSSFERLNSASETYLKISTAELEGKTTVDANSRLKEHDDGERYDADEGLLPERPIPGASNPESVNCSSELHINHVFGLQNGTTSLQVEKPDTEASLFGGQNLERQNLFNANAELTFQHGSPVETSRHIREPHFPLNSTVNPGWQNEQEMRRSFGPPDSASEASLQEYVSRTPHLREQALLSDTWLTDKSFDTGLDKELKHDLPTDPVKLHQLKDHIGMELLWTEQAIQSRKKYLRLKEGFKHNVGD</sequence>
<evidence type="ECO:0000313" key="3">
    <source>
        <dbReference type="Proteomes" id="UP001159428"/>
    </source>
</evidence>
<proteinExistence type="predicted"/>
<dbReference type="AlphaFoldDB" id="A0AAU9XM34"/>
<dbReference type="InterPro" id="IPR042506">
    <property type="entry name" value="IQCC"/>
</dbReference>
<dbReference type="PANTHER" id="PTHR16049">
    <property type="entry name" value="IQ DOMAIN-CONTAINING PROTEIN C"/>
    <property type="match status" value="1"/>
</dbReference>
<gene>
    <name evidence="2" type="ORF">PMEA_00024828</name>
</gene>
<dbReference type="PANTHER" id="PTHR16049:SF8">
    <property type="entry name" value="IQ DOMAIN-CONTAINING PROTEIN C"/>
    <property type="match status" value="1"/>
</dbReference>
<comment type="caution">
    <text evidence="2">The sequence shown here is derived from an EMBL/GenBank/DDBJ whole genome shotgun (WGS) entry which is preliminary data.</text>
</comment>